<keyword evidence="5" id="KW-0560">Oxidoreductase</keyword>
<keyword evidence="2" id="KW-0285">Flavoprotein</keyword>
<dbReference type="PROSITE" id="PS51085">
    <property type="entry name" value="2FE2S_FER_2"/>
    <property type="match status" value="1"/>
</dbReference>
<dbReference type="PROSITE" id="PS51384">
    <property type="entry name" value="FAD_FR"/>
    <property type="match status" value="1"/>
</dbReference>
<dbReference type="PANTHER" id="PTHR47354:SF1">
    <property type="entry name" value="CARNITINE MONOOXYGENASE REDUCTASE SUBUNIT"/>
    <property type="match status" value="1"/>
</dbReference>
<name>A0ABT3CDC9_9MYCO</name>
<dbReference type="InterPro" id="IPR036010">
    <property type="entry name" value="2Fe-2S_ferredoxin-like_sf"/>
</dbReference>
<dbReference type="SUPFAM" id="SSF54292">
    <property type="entry name" value="2Fe-2S ferredoxin-like"/>
    <property type="match status" value="1"/>
</dbReference>
<dbReference type="InterPro" id="IPR001433">
    <property type="entry name" value="OxRdtase_FAD/NAD-bd"/>
</dbReference>
<proteinExistence type="predicted"/>
<comment type="caution">
    <text evidence="10">The sequence shown here is derived from an EMBL/GenBank/DDBJ whole genome shotgun (WGS) entry which is preliminary data.</text>
</comment>
<dbReference type="PRINTS" id="PR00409">
    <property type="entry name" value="PHDIOXRDTASE"/>
</dbReference>
<gene>
    <name evidence="10" type="ORF">H7J73_14540</name>
</gene>
<dbReference type="Pfam" id="PF00175">
    <property type="entry name" value="NAD_binding_1"/>
    <property type="match status" value="1"/>
</dbReference>
<evidence type="ECO:0000256" key="6">
    <source>
        <dbReference type="ARBA" id="ARBA00023004"/>
    </source>
</evidence>
<sequence>MKLQVLALRWEAEDIISVVLRDPSGDRLPPWTPGAHLALTLPSGLVRQYSLCGQRDEPYTYTVAVLKVRDGAGGSREIHERLRVGELIEAGEPRNNFALEPAPGYLFLAGGIGVTPILAMVDSVRADGGSYRLLYGARSRAAMAFTDRLESTSRGTVELIAADEAGPIDIVTAMAASPAGTRVYCCGPPAMLSAVQQASAEYPELVVHFERFAAAAGNAPADRHDGPFEVELAQTGVTVEVGSDQTILDAVLAVAPDTSYSCASGFCGTCETKVLGGRVDHRDDLLTEDEQATNSTMMICVSRSLGGDRLTLDL</sequence>
<accession>A0ABT3CDC9</accession>
<evidence type="ECO:0000256" key="7">
    <source>
        <dbReference type="ARBA" id="ARBA00023014"/>
    </source>
</evidence>
<evidence type="ECO:0000256" key="5">
    <source>
        <dbReference type="ARBA" id="ARBA00023002"/>
    </source>
</evidence>
<evidence type="ECO:0000259" key="9">
    <source>
        <dbReference type="PROSITE" id="PS51384"/>
    </source>
</evidence>
<dbReference type="InterPro" id="IPR039261">
    <property type="entry name" value="FNR_nucleotide-bd"/>
</dbReference>
<organism evidence="10 11">
    <name type="scientific">Mycolicibacterium komossense</name>
    <dbReference type="NCBI Taxonomy" id="1779"/>
    <lineage>
        <taxon>Bacteria</taxon>
        <taxon>Bacillati</taxon>
        <taxon>Actinomycetota</taxon>
        <taxon>Actinomycetes</taxon>
        <taxon>Mycobacteriales</taxon>
        <taxon>Mycobacteriaceae</taxon>
        <taxon>Mycolicibacterium</taxon>
    </lineage>
</organism>
<keyword evidence="6" id="KW-0408">Iron</keyword>
<dbReference type="EMBL" id="JACKTY010000029">
    <property type="protein sequence ID" value="MCV7227251.1"/>
    <property type="molecule type" value="Genomic_DNA"/>
</dbReference>
<keyword evidence="7" id="KW-0411">Iron-sulfur</keyword>
<evidence type="ECO:0000313" key="10">
    <source>
        <dbReference type="EMBL" id="MCV7227251.1"/>
    </source>
</evidence>
<evidence type="ECO:0000256" key="3">
    <source>
        <dbReference type="ARBA" id="ARBA00022714"/>
    </source>
</evidence>
<evidence type="ECO:0000256" key="2">
    <source>
        <dbReference type="ARBA" id="ARBA00022630"/>
    </source>
</evidence>
<feature type="domain" description="2Fe-2S ferredoxin-type" evidence="8">
    <location>
        <begin position="228"/>
        <end position="314"/>
    </location>
</feature>
<dbReference type="Proteomes" id="UP001526201">
    <property type="component" value="Unassembled WGS sequence"/>
</dbReference>
<comment type="cofactor">
    <cofactor evidence="1">
        <name>FAD</name>
        <dbReference type="ChEBI" id="CHEBI:57692"/>
    </cofactor>
</comment>
<dbReference type="SUPFAM" id="SSF63380">
    <property type="entry name" value="Riboflavin synthase domain-like"/>
    <property type="match status" value="1"/>
</dbReference>
<dbReference type="Pfam" id="PF00111">
    <property type="entry name" value="Fer2"/>
    <property type="match status" value="1"/>
</dbReference>
<dbReference type="InterPro" id="IPR017927">
    <property type="entry name" value="FAD-bd_FR_type"/>
</dbReference>
<dbReference type="SUPFAM" id="SSF52343">
    <property type="entry name" value="Ferredoxin reductase-like, C-terminal NADP-linked domain"/>
    <property type="match status" value="1"/>
</dbReference>
<keyword evidence="4" id="KW-0479">Metal-binding</keyword>
<dbReference type="InterPro" id="IPR012675">
    <property type="entry name" value="Beta-grasp_dom_sf"/>
</dbReference>
<keyword evidence="11" id="KW-1185">Reference proteome</keyword>
<dbReference type="Gene3D" id="2.40.30.10">
    <property type="entry name" value="Translation factors"/>
    <property type="match status" value="1"/>
</dbReference>
<dbReference type="InterPro" id="IPR050415">
    <property type="entry name" value="MRET"/>
</dbReference>
<dbReference type="PROSITE" id="PS00197">
    <property type="entry name" value="2FE2S_FER_1"/>
    <property type="match status" value="1"/>
</dbReference>
<dbReference type="InterPro" id="IPR006058">
    <property type="entry name" value="2Fe2S_fd_BS"/>
</dbReference>
<keyword evidence="3" id="KW-0001">2Fe-2S</keyword>
<dbReference type="Gene3D" id="3.40.50.80">
    <property type="entry name" value="Nucleotide-binding domain of ferredoxin-NADP reductase (FNR) module"/>
    <property type="match status" value="1"/>
</dbReference>
<dbReference type="CDD" id="cd06185">
    <property type="entry name" value="PDR_like"/>
    <property type="match status" value="1"/>
</dbReference>
<dbReference type="Gene3D" id="3.10.20.30">
    <property type="match status" value="1"/>
</dbReference>
<evidence type="ECO:0000259" key="8">
    <source>
        <dbReference type="PROSITE" id="PS51085"/>
    </source>
</evidence>
<dbReference type="PANTHER" id="PTHR47354">
    <property type="entry name" value="NADH OXIDOREDUCTASE HCR"/>
    <property type="match status" value="1"/>
</dbReference>
<dbReference type="RefSeq" id="WP_264068189.1">
    <property type="nucleotide sequence ID" value="NZ_JACKTY010000029.1"/>
</dbReference>
<dbReference type="CDD" id="cd00207">
    <property type="entry name" value="fer2"/>
    <property type="match status" value="1"/>
</dbReference>
<dbReference type="InterPro" id="IPR001041">
    <property type="entry name" value="2Fe-2S_ferredoxin-type"/>
</dbReference>
<evidence type="ECO:0000313" key="11">
    <source>
        <dbReference type="Proteomes" id="UP001526201"/>
    </source>
</evidence>
<protein>
    <submittedName>
        <fullName evidence="10">Oxidoreductase</fullName>
    </submittedName>
</protein>
<feature type="domain" description="FAD-binding FR-type" evidence="9">
    <location>
        <begin position="1"/>
        <end position="100"/>
    </location>
</feature>
<evidence type="ECO:0000256" key="4">
    <source>
        <dbReference type="ARBA" id="ARBA00022723"/>
    </source>
</evidence>
<reference evidence="10 11" key="1">
    <citation type="journal article" date="2022" name="BMC Genomics">
        <title>Comparative genome analysis of mycobacteria focusing on tRNA and non-coding RNA.</title>
        <authorList>
            <person name="Behra P.R.K."/>
            <person name="Pettersson B.M.F."/>
            <person name="Ramesh M."/>
            <person name="Das S."/>
            <person name="Dasgupta S."/>
            <person name="Kirsebom L.A."/>
        </authorList>
    </citation>
    <scope>NUCLEOTIDE SEQUENCE [LARGE SCALE GENOMIC DNA]</scope>
    <source>
        <strain evidence="10 11">DSM 44078</strain>
    </source>
</reference>
<dbReference type="InterPro" id="IPR017938">
    <property type="entry name" value="Riboflavin_synthase-like_b-brl"/>
</dbReference>
<evidence type="ECO:0000256" key="1">
    <source>
        <dbReference type="ARBA" id="ARBA00001974"/>
    </source>
</evidence>